<dbReference type="Gene3D" id="2.30.110.10">
    <property type="entry name" value="Electron Transport, Fmn-binding Protein, Chain A"/>
    <property type="match status" value="1"/>
</dbReference>
<reference evidence="4" key="1">
    <citation type="submission" date="2016-10" db="EMBL/GenBank/DDBJ databases">
        <authorList>
            <person name="Varghese N."/>
            <person name="Submissions S."/>
        </authorList>
    </citation>
    <scope>NUCLEOTIDE SEQUENCE [LARGE SCALE GENOMIC DNA]</scope>
    <source>
        <strain evidence="4">DSM 44675</strain>
    </source>
</reference>
<dbReference type="InterPro" id="IPR012349">
    <property type="entry name" value="Split_barrel_FMN-bd"/>
</dbReference>
<dbReference type="Proteomes" id="UP000198677">
    <property type="component" value="Unassembled WGS sequence"/>
</dbReference>
<dbReference type="NCBIfam" id="TIGR03668">
    <property type="entry name" value="Rv0121_F420"/>
    <property type="match status" value="1"/>
</dbReference>
<dbReference type="GO" id="GO:0005829">
    <property type="term" value="C:cytosol"/>
    <property type="evidence" value="ECO:0007669"/>
    <property type="project" value="TreeGrafter"/>
</dbReference>
<dbReference type="RefSeq" id="WP_072754020.1">
    <property type="nucleotide sequence ID" value="NZ_FOAW01000037.1"/>
</dbReference>
<evidence type="ECO:0000313" key="3">
    <source>
        <dbReference type="EMBL" id="SEM41752.1"/>
    </source>
</evidence>
<dbReference type="InterPro" id="IPR019967">
    <property type="entry name" value="F420-dep_enz_PPOX_Rv0121"/>
</dbReference>
<keyword evidence="1" id="KW-0560">Oxidoreductase</keyword>
<sequence length="144" mass="15922">MPQAELRSRFARARVARLATAGADGLPHLVPVVFAMAGGVIYTAVDDKPKSTRRLRRLDNITATGRVSLLVDEYAEDWSQLWWIRVDGTARVLDDDAQSRIGTDALVRKYVQYTTSPPEGPVVAIDPARWVSWSALDTRSTRAG</sequence>
<protein>
    <submittedName>
        <fullName evidence="3">PPOX class probable F420-dependent enzyme, Rv0121 family</fullName>
    </submittedName>
</protein>
<dbReference type="PANTHER" id="PTHR35176">
    <property type="entry name" value="HEME OXYGENASE HI_0854-RELATED"/>
    <property type="match status" value="1"/>
</dbReference>
<dbReference type="InterPro" id="IPR011576">
    <property type="entry name" value="Pyridox_Oxase_N"/>
</dbReference>
<dbReference type="EMBL" id="FOAW01000037">
    <property type="protein sequence ID" value="SEM41752.1"/>
    <property type="molecule type" value="Genomic_DNA"/>
</dbReference>
<gene>
    <name evidence="3" type="ORF">SAMN05444583_13712</name>
</gene>
<accession>A0A1H7Y6I5</accession>
<dbReference type="GO" id="GO:0016627">
    <property type="term" value="F:oxidoreductase activity, acting on the CH-CH group of donors"/>
    <property type="evidence" value="ECO:0007669"/>
    <property type="project" value="TreeGrafter"/>
</dbReference>
<dbReference type="AlphaFoldDB" id="A0A1H7Y6I5"/>
<evidence type="ECO:0000259" key="2">
    <source>
        <dbReference type="Pfam" id="PF01243"/>
    </source>
</evidence>
<dbReference type="PANTHER" id="PTHR35176:SF2">
    <property type="entry name" value="F420H(2)-DEPENDENT REDUCTASE RV1155"/>
    <property type="match status" value="1"/>
</dbReference>
<dbReference type="Pfam" id="PF01243">
    <property type="entry name" value="PNPOx_N"/>
    <property type="match status" value="1"/>
</dbReference>
<proteinExistence type="predicted"/>
<organism evidence="3 4">
    <name type="scientific">Rhodococcus maanshanensis</name>
    <dbReference type="NCBI Taxonomy" id="183556"/>
    <lineage>
        <taxon>Bacteria</taxon>
        <taxon>Bacillati</taxon>
        <taxon>Actinomycetota</taxon>
        <taxon>Actinomycetes</taxon>
        <taxon>Mycobacteriales</taxon>
        <taxon>Nocardiaceae</taxon>
        <taxon>Rhodococcus</taxon>
    </lineage>
</organism>
<evidence type="ECO:0000313" key="4">
    <source>
        <dbReference type="Proteomes" id="UP000198677"/>
    </source>
</evidence>
<dbReference type="GO" id="GO:0070967">
    <property type="term" value="F:coenzyme F420 binding"/>
    <property type="evidence" value="ECO:0007669"/>
    <property type="project" value="TreeGrafter"/>
</dbReference>
<name>A0A1H7Y6I5_9NOCA</name>
<evidence type="ECO:0000256" key="1">
    <source>
        <dbReference type="ARBA" id="ARBA00023002"/>
    </source>
</evidence>
<keyword evidence="4" id="KW-1185">Reference proteome</keyword>
<dbReference type="OrthoDB" id="9812086at2"/>
<dbReference type="SUPFAM" id="SSF50475">
    <property type="entry name" value="FMN-binding split barrel"/>
    <property type="match status" value="1"/>
</dbReference>
<dbReference type="InterPro" id="IPR052019">
    <property type="entry name" value="F420H2_bilvrd_red/Heme_oxyg"/>
</dbReference>
<feature type="domain" description="Pyridoxamine 5'-phosphate oxidase N-terminal" evidence="2">
    <location>
        <begin position="4"/>
        <end position="133"/>
    </location>
</feature>